<dbReference type="EMBL" id="JAXCGZ010009747">
    <property type="protein sequence ID" value="KAK7076270.1"/>
    <property type="molecule type" value="Genomic_DNA"/>
</dbReference>
<evidence type="ECO:0000313" key="1">
    <source>
        <dbReference type="EMBL" id="KAK7076270.1"/>
    </source>
</evidence>
<organism evidence="1 2">
    <name type="scientific">Halocaridina rubra</name>
    <name type="common">Hawaiian red shrimp</name>
    <dbReference type="NCBI Taxonomy" id="373956"/>
    <lineage>
        <taxon>Eukaryota</taxon>
        <taxon>Metazoa</taxon>
        <taxon>Ecdysozoa</taxon>
        <taxon>Arthropoda</taxon>
        <taxon>Crustacea</taxon>
        <taxon>Multicrustacea</taxon>
        <taxon>Malacostraca</taxon>
        <taxon>Eumalacostraca</taxon>
        <taxon>Eucarida</taxon>
        <taxon>Decapoda</taxon>
        <taxon>Pleocyemata</taxon>
        <taxon>Caridea</taxon>
        <taxon>Atyoidea</taxon>
        <taxon>Atyidae</taxon>
        <taxon>Halocaridina</taxon>
    </lineage>
</organism>
<reference evidence="1 2" key="1">
    <citation type="submission" date="2023-11" db="EMBL/GenBank/DDBJ databases">
        <title>Halocaridina rubra genome assembly.</title>
        <authorList>
            <person name="Smith C."/>
        </authorList>
    </citation>
    <scope>NUCLEOTIDE SEQUENCE [LARGE SCALE GENOMIC DNA]</scope>
    <source>
        <strain evidence="1">EP-1</strain>
        <tissue evidence="1">Whole</tissue>
    </source>
</reference>
<accession>A0AAN9A8S2</accession>
<sequence length="89" mass="10041">MTKAITVVIMPSSVFPQPENLRNYSTVHEMELVKCLSGSDLDISKCHLFRFQTITLHRAPPYRPGTKNFDVFSSARPAQKSMLVTLDIS</sequence>
<comment type="caution">
    <text evidence="1">The sequence shown here is derived from an EMBL/GenBank/DDBJ whole genome shotgun (WGS) entry which is preliminary data.</text>
</comment>
<name>A0AAN9A8S2_HALRR</name>
<protein>
    <submittedName>
        <fullName evidence="1">Uncharacterized protein</fullName>
    </submittedName>
</protein>
<dbReference type="Proteomes" id="UP001381693">
    <property type="component" value="Unassembled WGS sequence"/>
</dbReference>
<evidence type="ECO:0000313" key="2">
    <source>
        <dbReference type="Proteomes" id="UP001381693"/>
    </source>
</evidence>
<gene>
    <name evidence="1" type="ORF">SK128_027764</name>
</gene>
<keyword evidence="2" id="KW-1185">Reference proteome</keyword>
<proteinExistence type="predicted"/>
<dbReference type="AlphaFoldDB" id="A0AAN9A8S2"/>